<organism evidence="2 3">
    <name type="scientific">Dioszegia hungarica</name>
    <dbReference type="NCBI Taxonomy" id="4972"/>
    <lineage>
        <taxon>Eukaryota</taxon>
        <taxon>Fungi</taxon>
        <taxon>Dikarya</taxon>
        <taxon>Basidiomycota</taxon>
        <taxon>Agaricomycotina</taxon>
        <taxon>Tremellomycetes</taxon>
        <taxon>Tremellales</taxon>
        <taxon>Bulleribasidiaceae</taxon>
        <taxon>Dioszegia</taxon>
    </lineage>
</organism>
<accession>A0AA38HE93</accession>
<name>A0AA38HE93_9TREE</name>
<dbReference type="Proteomes" id="UP001164286">
    <property type="component" value="Unassembled WGS sequence"/>
</dbReference>
<reference evidence="2" key="1">
    <citation type="journal article" date="2022" name="G3 (Bethesda)">
        <title>High quality genome of the basidiomycete yeast Dioszegia hungarica PDD-24b-2 isolated from cloud water.</title>
        <authorList>
            <person name="Jarrige D."/>
            <person name="Haridas S."/>
            <person name="Bleykasten-Grosshans C."/>
            <person name="Joly M."/>
            <person name="Nadalig T."/>
            <person name="Sancelme M."/>
            <person name="Vuilleumier S."/>
            <person name="Grigoriev I.V."/>
            <person name="Amato P."/>
            <person name="Bringel F."/>
        </authorList>
    </citation>
    <scope>NUCLEOTIDE SEQUENCE</scope>
    <source>
        <strain evidence="2">PDD-24b-2</strain>
    </source>
</reference>
<evidence type="ECO:0000313" key="3">
    <source>
        <dbReference type="Proteomes" id="UP001164286"/>
    </source>
</evidence>
<evidence type="ECO:0000313" key="2">
    <source>
        <dbReference type="EMBL" id="KAI9638437.1"/>
    </source>
</evidence>
<comment type="caution">
    <text evidence="2">The sequence shown here is derived from an EMBL/GenBank/DDBJ whole genome shotgun (WGS) entry which is preliminary data.</text>
</comment>
<dbReference type="EMBL" id="JAKWFO010000003">
    <property type="protein sequence ID" value="KAI9638437.1"/>
    <property type="molecule type" value="Genomic_DNA"/>
</dbReference>
<protein>
    <submittedName>
        <fullName evidence="2">Uncharacterized protein</fullName>
    </submittedName>
</protein>
<proteinExistence type="predicted"/>
<evidence type="ECO:0000256" key="1">
    <source>
        <dbReference type="SAM" id="MobiDB-lite"/>
    </source>
</evidence>
<dbReference type="GeneID" id="77725772"/>
<feature type="region of interest" description="Disordered" evidence="1">
    <location>
        <begin position="321"/>
        <end position="340"/>
    </location>
</feature>
<dbReference type="Gene3D" id="2.60.120.260">
    <property type="entry name" value="Galactose-binding domain-like"/>
    <property type="match status" value="2"/>
</dbReference>
<sequence>MNQITIDDFDPLIAYSNYADWSTPDPSQNPTWYNASRDVTNSPWHQATYHTTTVPGAKASFNFTGTSFSIYGAAGPTAGNTNYTIVIDPSSAQPFRQTYNTTNSTDGGRVQLFETSTLRWDWHNVEVINAGSGLTLDLVVVGAAFGAQGSATRNTTIEDAGGAIRYSGSWTTQQGPNFSNGTSTYTSGGSGNNSFAFDFEGSAVYIYGDQVNDHGFYEVYVDQGDTPWTRGGKANATLNDRSGCGGGWAKACEKLKGLKYATSGLGQGKHTVAVRNLGYGSYPGDPTFFDFDYVLITVPQQYPTQQIQSGPCPFTTCNGTSSNPSASGGTGGSSASPTSIGGAAAASSSRAAGDRAVGAFSGAALGWGMVGAWLLRKVLA</sequence>
<dbReference type="AlphaFoldDB" id="A0AA38HE93"/>
<keyword evidence="3" id="KW-1185">Reference proteome</keyword>
<dbReference type="RefSeq" id="XP_052948214.1">
    <property type="nucleotide sequence ID" value="XM_053086571.1"/>
</dbReference>
<gene>
    <name evidence="2" type="ORF">MKK02DRAFT_22477</name>
</gene>